<protein>
    <recommendedName>
        <fullName evidence="3">Calcium-regulated actin-bundling protein C-terminal domain-containing protein</fullName>
    </recommendedName>
</protein>
<feature type="region of interest" description="Disordered" evidence="2">
    <location>
        <begin position="278"/>
        <end position="328"/>
    </location>
</feature>
<evidence type="ECO:0000256" key="2">
    <source>
        <dbReference type="SAM" id="MobiDB-lite"/>
    </source>
</evidence>
<dbReference type="VEuPathDB" id="AmoebaDB:KM1_092510"/>
<sequence length="382" mass="42014">MSDLDKLKEIGSKKFQEQAIWMLNAMWPKDQGANAEELWNYVELFGSLELENGKEGSDLDELGMHRVFEKIQKQQTMQEMRNHLRKVGVTSFKKISMINFLIFIYGYDLHEVVNAPQGANGAEVEKAKKILEEVTEAFNSAQEKATAAKKAADEAKVKATAAKKVADECQIKQTEATKAAEIAKADEEAAIARQKEAQAAEEEVTKALNEVKAQEQAKEDKRKALQKKIETAGLVAKNAAIQELAKLDNEDDLPLRRAKTTLEAAQRKAAKALKIATEAKEKATATAKAADEAKQAADDAKQKADEAKTQAEQAEAESVSAAEAADQALVEAEQKVAEAEAYLAEQQKKATGAGQGTMWFMQRELDEKKKYMPTRKGGIAKK</sequence>
<dbReference type="GO" id="GO:0030046">
    <property type="term" value="P:parallel actin filament bundle assembly"/>
    <property type="evidence" value="ECO:0007669"/>
    <property type="project" value="TreeGrafter"/>
</dbReference>
<dbReference type="InterPro" id="IPR040810">
    <property type="entry name" value="F_actin_bund_C"/>
</dbReference>
<dbReference type="PANTHER" id="PTHR37009:SF1">
    <property type="entry name" value="CALCIUM-REGULATED ACTIN-BUNDLING PROTEIN"/>
    <property type="match status" value="1"/>
</dbReference>
<feature type="coiled-coil region" evidence="1">
    <location>
        <begin position="124"/>
        <end position="158"/>
    </location>
</feature>
<evidence type="ECO:0000259" key="3">
    <source>
        <dbReference type="Pfam" id="PF18060"/>
    </source>
</evidence>
<dbReference type="VEuPathDB" id="AmoebaDB:EHI8A_045850"/>
<dbReference type="EMBL" id="BDEQ01000001">
    <property type="protein sequence ID" value="GAT98100.1"/>
    <property type="molecule type" value="Genomic_DNA"/>
</dbReference>
<dbReference type="AlphaFoldDB" id="A0A5K1V9X5"/>
<feature type="coiled-coil region" evidence="1">
    <location>
        <begin position="182"/>
        <end position="228"/>
    </location>
</feature>
<dbReference type="VEuPathDB" id="AmoebaDB:KM1_170030"/>
<evidence type="ECO:0000313" key="4">
    <source>
        <dbReference type="EMBL" id="GAT98100.1"/>
    </source>
</evidence>
<dbReference type="VEuPathDB" id="AmoebaDB:EHI_086690"/>
<feature type="compositionally biased region" description="Low complexity" evidence="2">
    <location>
        <begin position="310"/>
        <end position="328"/>
    </location>
</feature>
<name>A0A5K1V9X5_ENTHI</name>
<gene>
    <name evidence="4" type="ORF">CL6EHI_086690</name>
</gene>
<reference evidence="4 5" key="1">
    <citation type="submission" date="2016-05" db="EMBL/GenBank/DDBJ databases">
        <title>First whole genome sequencing of Entamoeba histolytica HM1:IMSS-clone-6.</title>
        <authorList>
            <person name="Mukherjee Avik.K."/>
            <person name="Izumyama S."/>
            <person name="Nakada-Tsukui K."/>
            <person name="Nozaki T."/>
        </authorList>
    </citation>
    <scope>NUCLEOTIDE SEQUENCE [LARGE SCALE GENOMIC DNA]</scope>
    <source>
        <strain evidence="4 5">HM1:IMSS clone 6</strain>
    </source>
</reference>
<dbReference type="VEuPathDB" id="AmoebaDB:EHI5A_119970"/>
<dbReference type="GO" id="GO:0051015">
    <property type="term" value="F:actin filament binding"/>
    <property type="evidence" value="ECO:0007669"/>
    <property type="project" value="TreeGrafter"/>
</dbReference>
<dbReference type="Pfam" id="PF18060">
    <property type="entry name" value="F_actin_bund_C"/>
    <property type="match status" value="1"/>
</dbReference>
<feature type="domain" description="Calcium-regulated actin-bundling protein C-terminal" evidence="3">
    <location>
        <begin position="205"/>
        <end position="290"/>
    </location>
</feature>
<keyword evidence="1" id="KW-0175">Coiled coil</keyword>
<proteinExistence type="predicted"/>
<dbReference type="InterPro" id="IPR053356">
    <property type="entry name" value="Calcium-reg_actin-bundling"/>
</dbReference>
<accession>A0A5K1V9X5</accession>
<organism evidence="4 5">
    <name type="scientific">Entamoeba histolytica</name>
    <dbReference type="NCBI Taxonomy" id="5759"/>
    <lineage>
        <taxon>Eukaryota</taxon>
        <taxon>Amoebozoa</taxon>
        <taxon>Evosea</taxon>
        <taxon>Archamoebae</taxon>
        <taxon>Mastigamoebida</taxon>
        <taxon>Entamoebidae</taxon>
        <taxon>Entamoeba</taxon>
    </lineage>
</organism>
<dbReference type="PANTHER" id="PTHR37009">
    <property type="entry name" value="EF-HAND DOMAIN-CONTAINING PROTEIN"/>
    <property type="match status" value="1"/>
</dbReference>
<dbReference type="Proteomes" id="UP000078387">
    <property type="component" value="Unassembled WGS sequence"/>
</dbReference>
<evidence type="ECO:0000256" key="1">
    <source>
        <dbReference type="SAM" id="Coils"/>
    </source>
</evidence>
<dbReference type="OMA" id="DACEMIW"/>
<dbReference type="GO" id="GO:0030863">
    <property type="term" value="C:cortical cytoskeleton"/>
    <property type="evidence" value="ECO:0007669"/>
    <property type="project" value="TreeGrafter"/>
</dbReference>
<dbReference type="GO" id="GO:0051764">
    <property type="term" value="P:actin crosslink formation"/>
    <property type="evidence" value="ECO:0007669"/>
    <property type="project" value="TreeGrafter"/>
</dbReference>
<feature type="compositionally biased region" description="Basic and acidic residues" evidence="2">
    <location>
        <begin position="278"/>
        <end position="309"/>
    </location>
</feature>
<evidence type="ECO:0000313" key="5">
    <source>
        <dbReference type="Proteomes" id="UP000078387"/>
    </source>
</evidence>
<comment type="caution">
    <text evidence="4">The sequence shown here is derived from an EMBL/GenBank/DDBJ whole genome shotgun (WGS) entry which is preliminary data.</text>
</comment>
<dbReference type="VEuPathDB" id="AmoebaDB:EHI7A_047600"/>